<accession>A0ABQ9HCY8</accession>
<feature type="region of interest" description="Disordered" evidence="1">
    <location>
        <begin position="1"/>
        <end position="26"/>
    </location>
</feature>
<feature type="compositionally biased region" description="Low complexity" evidence="1">
    <location>
        <begin position="109"/>
        <end position="125"/>
    </location>
</feature>
<reference evidence="2 3" key="1">
    <citation type="submission" date="2023-02" db="EMBL/GenBank/DDBJ databases">
        <title>LHISI_Scaffold_Assembly.</title>
        <authorList>
            <person name="Stuart O.P."/>
            <person name="Cleave R."/>
            <person name="Magrath M.J.L."/>
            <person name="Mikheyev A.S."/>
        </authorList>
    </citation>
    <scope>NUCLEOTIDE SEQUENCE [LARGE SCALE GENOMIC DNA]</scope>
    <source>
        <strain evidence="2">Daus_M_001</strain>
        <tissue evidence="2">Leg muscle</tissue>
    </source>
</reference>
<proteinExistence type="predicted"/>
<feature type="region of interest" description="Disordered" evidence="1">
    <location>
        <begin position="81"/>
        <end position="135"/>
    </location>
</feature>
<protein>
    <submittedName>
        <fullName evidence="2">Uncharacterized protein</fullName>
    </submittedName>
</protein>
<dbReference type="EMBL" id="JARBHB010000006">
    <property type="protein sequence ID" value="KAJ8882051.1"/>
    <property type="molecule type" value="Genomic_DNA"/>
</dbReference>
<dbReference type="Proteomes" id="UP001159363">
    <property type="component" value="Chromosome 5"/>
</dbReference>
<name>A0ABQ9HCY8_9NEOP</name>
<sequence>MKQGCWEEGGGHEGWSPALRKLGQRPTPRRLLPLARRVPGLHTLAGCQKKISGLAVLGTRPFVLRKRVHAYGAAVAERLARSPPAKAHRARSPAGSPDFRKWESCPTVPLAGGSSRASPASPAPSLHRRSLQSPSSTLKTSLLRAAQISPLTQVYTLTRSDALMFILRSRHFFTRPCGWRGELVLTWREVEAEKCGRNSRGGNAVIKQASHLGHLRHLCRLGEGLCRRARPPLRGMPLRKAPAAWFITDRPAEAAPRELKIKHQGVRARQRRRIHAKQTAARLYSLMPKYADINCALVVCCHSGRQRLGQHSLEGAKHRLDQWLKSSHFTLEQRIVWWRGARNSRRLRPRAPAVRKSCSESLSLSLSLFLSSRTHAIGSLSVLGSCSPAPRALQPPTFVGHVSRCFPVGRVFPPPPNLNGATAAERLACSPPTKAIRVQSPAGSHRIFACGNRAVRCRWSAGFLGDLPFPLPSHSGAFSYSPQSPSSALRTSMLRAAQISSPNLKVFIWYATDVQLSKSWSHNNPTNTIRHTDKTGEKVLQIELMLPNPIDSLSYWLSSLHTPHFLRPALGSEKEGRKE</sequence>
<evidence type="ECO:0000313" key="2">
    <source>
        <dbReference type="EMBL" id="KAJ8882051.1"/>
    </source>
</evidence>
<keyword evidence="3" id="KW-1185">Reference proteome</keyword>
<evidence type="ECO:0000256" key="1">
    <source>
        <dbReference type="SAM" id="MobiDB-lite"/>
    </source>
</evidence>
<evidence type="ECO:0000313" key="3">
    <source>
        <dbReference type="Proteomes" id="UP001159363"/>
    </source>
</evidence>
<gene>
    <name evidence="2" type="ORF">PR048_018539</name>
</gene>
<organism evidence="2 3">
    <name type="scientific">Dryococelus australis</name>
    <dbReference type="NCBI Taxonomy" id="614101"/>
    <lineage>
        <taxon>Eukaryota</taxon>
        <taxon>Metazoa</taxon>
        <taxon>Ecdysozoa</taxon>
        <taxon>Arthropoda</taxon>
        <taxon>Hexapoda</taxon>
        <taxon>Insecta</taxon>
        <taxon>Pterygota</taxon>
        <taxon>Neoptera</taxon>
        <taxon>Polyneoptera</taxon>
        <taxon>Phasmatodea</taxon>
        <taxon>Verophasmatodea</taxon>
        <taxon>Anareolatae</taxon>
        <taxon>Phasmatidae</taxon>
        <taxon>Eurycanthinae</taxon>
        <taxon>Dryococelus</taxon>
    </lineage>
</organism>
<comment type="caution">
    <text evidence="2">The sequence shown here is derived from an EMBL/GenBank/DDBJ whole genome shotgun (WGS) entry which is preliminary data.</text>
</comment>